<comment type="caution">
    <text evidence="1">The sequence shown here is derived from an EMBL/GenBank/DDBJ whole genome shotgun (WGS) entry which is preliminary data.</text>
</comment>
<accession>A0ABD2T7U5</accession>
<name>A0ABD2T7U5_9SOLN</name>
<dbReference type="PANTHER" id="PTHR44378:SF2">
    <property type="entry name" value="ACYL-ACTIVATING ENZYME 17, PEROXISOMAL-RELATED"/>
    <property type="match status" value="1"/>
</dbReference>
<dbReference type="EMBL" id="JBJKTR010000012">
    <property type="protein sequence ID" value="KAL3352141.1"/>
    <property type="molecule type" value="Genomic_DNA"/>
</dbReference>
<dbReference type="AlphaFoldDB" id="A0ABD2T7U5"/>
<keyword evidence="2" id="KW-1185">Reference proteome</keyword>
<reference evidence="1 2" key="1">
    <citation type="submission" date="2024-05" db="EMBL/GenBank/DDBJ databases">
        <title>De novo assembly of an allotetraploid wild potato.</title>
        <authorList>
            <person name="Hosaka A.J."/>
        </authorList>
    </citation>
    <scope>NUCLEOTIDE SEQUENCE [LARGE SCALE GENOMIC DNA]</scope>
    <source>
        <tissue evidence="1">Young leaves</tissue>
    </source>
</reference>
<gene>
    <name evidence="1" type="ORF">AABB24_020288</name>
</gene>
<dbReference type="Proteomes" id="UP001627284">
    <property type="component" value="Unassembled WGS sequence"/>
</dbReference>
<organism evidence="1 2">
    <name type="scientific">Solanum stoloniferum</name>
    <dbReference type="NCBI Taxonomy" id="62892"/>
    <lineage>
        <taxon>Eukaryota</taxon>
        <taxon>Viridiplantae</taxon>
        <taxon>Streptophyta</taxon>
        <taxon>Embryophyta</taxon>
        <taxon>Tracheophyta</taxon>
        <taxon>Spermatophyta</taxon>
        <taxon>Magnoliopsida</taxon>
        <taxon>eudicotyledons</taxon>
        <taxon>Gunneridae</taxon>
        <taxon>Pentapetalae</taxon>
        <taxon>asterids</taxon>
        <taxon>lamiids</taxon>
        <taxon>Solanales</taxon>
        <taxon>Solanaceae</taxon>
        <taxon>Solanoideae</taxon>
        <taxon>Solaneae</taxon>
        <taxon>Solanum</taxon>
    </lineage>
</organism>
<evidence type="ECO:0000313" key="1">
    <source>
        <dbReference type="EMBL" id="KAL3352141.1"/>
    </source>
</evidence>
<dbReference type="PANTHER" id="PTHR44378">
    <property type="entry name" value="ACYL-ACTIVATING ENZYME 17, PEROXISOMAL-RELATED"/>
    <property type="match status" value="1"/>
</dbReference>
<protein>
    <submittedName>
        <fullName evidence="1">Uncharacterized protein</fullName>
    </submittedName>
</protein>
<proteinExistence type="predicted"/>
<sequence>MANENYKTLDSVTVADVEALGIHTELAGKLHGELNRIVRNYGSATPQTWYHISKELLTPSLPFSFHQMMYYGCYKDFGPDPPAWLPDPTLWLCTDTALALSLLSTGHLQAAIDRPRLEVQ</sequence>
<evidence type="ECO:0000313" key="2">
    <source>
        <dbReference type="Proteomes" id="UP001627284"/>
    </source>
</evidence>